<dbReference type="InterPro" id="IPR036291">
    <property type="entry name" value="NAD(P)-bd_dom_sf"/>
</dbReference>
<keyword evidence="3" id="KW-1185">Reference proteome</keyword>
<reference evidence="2 3" key="1">
    <citation type="submission" date="2016-07" db="EMBL/GenBank/DDBJ databases">
        <title>Complete genome sequence of Altererythrobacter dongtanensis KCTC 22672, a type strain with esterase isolated from tidal flat.</title>
        <authorList>
            <person name="Cheng H."/>
            <person name="Wu Y.-H."/>
            <person name="Zhou P."/>
            <person name="Huo Y.-Y."/>
            <person name="Wang C.-S."/>
            <person name="Xu X.-W."/>
        </authorList>
    </citation>
    <scope>NUCLEOTIDE SEQUENCE [LARGE SCALE GENOMIC DNA]</scope>
    <source>
        <strain evidence="2 3">KCTC 22672</strain>
    </source>
</reference>
<dbReference type="AlphaFoldDB" id="A0A1B2A9Z9"/>
<organism evidence="2 3">
    <name type="scientific">Tsuneonella dongtanensis</name>
    <dbReference type="NCBI Taxonomy" id="692370"/>
    <lineage>
        <taxon>Bacteria</taxon>
        <taxon>Pseudomonadati</taxon>
        <taxon>Pseudomonadota</taxon>
        <taxon>Alphaproteobacteria</taxon>
        <taxon>Sphingomonadales</taxon>
        <taxon>Erythrobacteraceae</taxon>
        <taxon>Tsuneonella</taxon>
    </lineage>
</organism>
<gene>
    <name evidence="2" type="ORF">A6F68_00396</name>
</gene>
<name>A0A1B2A9Z9_9SPHN</name>
<dbReference type="EMBL" id="CP016591">
    <property type="protein sequence ID" value="ANY18931.1"/>
    <property type="molecule type" value="Genomic_DNA"/>
</dbReference>
<evidence type="ECO:0000313" key="3">
    <source>
        <dbReference type="Proteomes" id="UP000092932"/>
    </source>
</evidence>
<dbReference type="Gene3D" id="3.40.50.720">
    <property type="entry name" value="NAD(P)-binding Rossmann-like Domain"/>
    <property type="match status" value="1"/>
</dbReference>
<accession>A0A1B2A9Z9</accession>
<feature type="domain" description="NAD-dependent epimerase/dehydratase" evidence="1">
    <location>
        <begin position="11"/>
        <end position="160"/>
    </location>
</feature>
<dbReference type="Proteomes" id="UP000092932">
    <property type="component" value="Chromosome"/>
</dbReference>
<dbReference type="SUPFAM" id="SSF51735">
    <property type="entry name" value="NAD(P)-binding Rossmann-fold domains"/>
    <property type="match status" value="1"/>
</dbReference>
<dbReference type="KEGG" id="ado:A6F68_00396"/>
<proteinExistence type="predicted"/>
<dbReference type="OrthoDB" id="9814124at2"/>
<dbReference type="RefSeq" id="WP_067675602.1">
    <property type="nucleotide sequence ID" value="NZ_CP016591.1"/>
</dbReference>
<dbReference type="STRING" id="692370.A6F68_00396"/>
<evidence type="ECO:0000313" key="2">
    <source>
        <dbReference type="EMBL" id="ANY18931.1"/>
    </source>
</evidence>
<dbReference type="Pfam" id="PF01370">
    <property type="entry name" value="Epimerase"/>
    <property type="match status" value="1"/>
</dbReference>
<dbReference type="InterPro" id="IPR001509">
    <property type="entry name" value="Epimerase_deHydtase"/>
</dbReference>
<sequence length="290" mass="30185">MSSPRPIKPVVIIGGSSQAGRALARRVAQPVVPVVRAPSGLPGEHVVAAYEDGPGDLPLHGATIVNCAGTPFGSVEVLDRANRAVPLAWARAAAEQDAGRFVQISSFSVFGPAEAVDGTTPLSPSSDYGRSKLAAERDLAGTGLGGRLTILRVPILIGGGADKLAQLVGLARRWRVIPAAPWPTPRSMLSYDGLAATIIDIIVGEKGGTLMAADPIPFTPALLAEHARRAGIAARVVRVPRPALAAVERLQPGIHASLFRPSVLSDTANAVARDVEFDRIGTVLDRLLTK</sequence>
<evidence type="ECO:0000259" key="1">
    <source>
        <dbReference type="Pfam" id="PF01370"/>
    </source>
</evidence>
<protein>
    <submittedName>
        <fullName evidence="2">NAD dependent epimerase/dehydratase family protein</fullName>
    </submittedName>
</protein>